<sequence>MGKRWDGEGKAVKSRRIFRASWSGVIPAHANFFQWHPEFRSSLARLCIEKRFSLCPPEPAPVMVDAMRVLLTSAPMHGHILQLVPLSWALKAAGHEVLLTVPEGSVEVALAAGLPAVGNAEPVAMSEMIGRRRDGTPVPWPVSPEAKVRRSGRGFGRLAARVLQGTSRIAERWRPDLVVSEPTEYAGRMVAARLGVPWVEHGWGLHPSPLYAEAAAAELAPELAAWHLPALPEPRLVLDVCPPRMQRPDPRAVPVRRMRYVPYNGSAPVPPWALRPAARPRVCVTLGSVPAAGVPGLWAEVLTAMGRMDADVVLATDPAQDLGPLPPTVRAVDWLPLTHVLPSCDLVVHHGGPGTTMTSLVHGLPQLVLAPLASDMAAYGRRVAESGAGSTLPASGATAARIETECRRLLEDPRHRSGARALAEDIAQQPSPALTVPSLVRVAHGDAPAAAEPEGEVRRCAG</sequence>
<dbReference type="CDD" id="cd03784">
    <property type="entry name" value="GT1_Gtf-like"/>
    <property type="match status" value="1"/>
</dbReference>
<dbReference type="GO" id="GO:0008194">
    <property type="term" value="F:UDP-glycosyltransferase activity"/>
    <property type="evidence" value="ECO:0007669"/>
    <property type="project" value="InterPro"/>
</dbReference>
<organism evidence="6 7">
    <name type="scientific">Streptomyces arboris</name>
    <dbReference type="NCBI Taxonomy" id="2600619"/>
    <lineage>
        <taxon>Bacteria</taxon>
        <taxon>Bacillati</taxon>
        <taxon>Actinomycetota</taxon>
        <taxon>Actinomycetes</taxon>
        <taxon>Kitasatosporales</taxon>
        <taxon>Streptomycetaceae</taxon>
        <taxon>Streptomyces</taxon>
    </lineage>
</organism>
<keyword evidence="2" id="KW-0328">Glycosyltransferase</keyword>
<evidence type="ECO:0000256" key="3">
    <source>
        <dbReference type="ARBA" id="ARBA00022679"/>
    </source>
</evidence>
<evidence type="ECO:0000256" key="2">
    <source>
        <dbReference type="ARBA" id="ARBA00022676"/>
    </source>
</evidence>
<dbReference type="PANTHER" id="PTHR48050:SF13">
    <property type="entry name" value="STEROL 3-BETA-GLUCOSYLTRANSFERASE UGT80A2"/>
    <property type="match status" value="1"/>
</dbReference>
<gene>
    <name evidence="6" type="ORF">F5983_00945</name>
</gene>
<dbReference type="InterPro" id="IPR050426">
    <property type="entry name" value="Glycosyltransferase_28"/>
</dbReference>
<dbReference type="GO" id="GO:0017000">
    <property type="term" value="P:antibiotic biosynthetic process"/>
    <property type="evidence" value="ECO:0007669"/>
    <property type="project" value="UniProtKB-ARBA"/>
</dbReference>
<evidence type="ECO:0000259" key="4">
    <source>
        <dbReference type="Pfam" id="PF06722"/>
    </source>
</evidence>
<dbReference type="InterPro" id="IPR010610">
    <property type="entry name" value="EryCIII-like_C"/>
</dbReference>
<feature type="domain" description="Erythromycin biosynthesis protein CIII-like C-terminal" evidence="4">
    <location>
        <begin position="300"/>
        <end position="440"/>
    </location>
</feature>
<keyword evidence="3" id="KW-0808">Transferase</keyword>
<evidence type="ECO:0000313" key="6">
    <source>
        <dbReference type="EMBL" id="KAB2594335.1"/>
    </source>
</evidence>
<name>A0A5N5EU05_9ACTN</name>
<dbReference type="PANTHER" id="PTHR48050">
    <property type="entry name" value="STEROL 3-BETA-GLUCOSYLTRANSFERASE"/>
    <property type="match status" value="1"/>
</dbReference>
<evidence type="ECO:0000313" key="7">
    <source>
        <dbReference type="Proteomes" id="UP000326907"/>
    </source>
</evidence>
<protein>
    <submittedName>
        <fullName evidence="6">DUF1205 domain-containing protein</fullName>
    </submittedName>
</protein>
<dbReference type="Pfam" id="PF06722">
    <property type="entry name" value="EryCIII-like_C"/>
    <property type="match status" value="1"/>
</dbReference>
<dbReference type="GO" id="GO:0016758">
    <property type="term" value="F:hexosyltransferase activity"/>
    <property type="evidence" value="ECO:0007669"/>
    <property type="project" value="UniProtKB-ARBA"/>
</dbReference>
<dbReference type="EMBL" id="VYUA01000001">
    <property type="protein sequence ID" value="KAB2594335.1"/>
    <property type="molecule type" value="Genomic_DNA"/>
</dbReference>
<evidence type="ECO:0000259" key="5">
    <source>
        <dbReference type="Pfam" id="PF21036"/>
    </source>
</evidence>
<evidence type="ECO:0000256" key="1">
    <source>
        <dbReference type="ARBA" id="ARBA00006962"/>
    </source>
</evidence>
<proteinExistence type="inferred from homology"/>
<keyword evidence="7" id="KW-1185">Reference proteome</keyword>
<accession>A0A5N5EU05</accession>
<dbReference type="FunFam" id="3.40.50.2000:FF:000072">
    <property type="entry name" value="Glycosyl transferase"/>
    <property type="match status" value="1"/>
</dbReference>
<comment type="similarity">
    <text evidence="1">Belongs to the glycosyltransferase 28 family.</text>
</comment>
<dbReference type="SUPFAM" id="SSF53756">
    <property type="entry name" value="UDP-Glycosyltransferase/glycogen phosphorylase"/>
    <property type="match status" value="1"/>
</dbReference>
<reference evidence="6 7" key="1">
    <citation type="submission" date="2019-09" db="EMBL/GenBank/DDBJ databases">
        <authorList>
            <person name="Liu P."/>
        </authorList>
    </citation>
    <scope>NUCLEOTIDE SEQUENCE [LARGE SCALE GENOMIC DNA]</scope>
    <source>
        <strain evidence="6 7">TRM68085</strain>
    </source>
</reference>
<dbReference type="InterPro" id="IPR002213">
    <property type="entry name" value="UDP_glucos_trans"/>
</dbReference>
<feature type="domain" description="Erythromycin biosynthesis protein CIII-like N-terminal" evidence="5">
    <location>
        <begin position="88"/>
        <end position="287"/>
    </location>
</feature>
<dbReference type="Gene3D" id="3.40.50.2000">
    <property type="entry name" value="Glycogen Phosphorylase B"/>
    <property type="match status" value="2"/>
</dbReference>
<dbReference type="Pfam" id="PF21036">
    <property type="entry name" value="EryCIII-like_N"/>
    <property type="match status" value="1"/>
</dbReference>
<dbReference type="Proteomes" id="UP000326907">
    <property type="component" value="Unassembled WGS sequence"/>
</dbReference>
<comment type="caution">
    <text evidence="6">The sequence shown here is derived from an EMBL/GenBank/DDBJ whole genome shotgun (WGS) entry which is preliminary data.</text>
</comment>
<dbReference type="AlphaFoldDB" id="A0A5N5EU05"/>
<dbReference type="InterPro" id="IPR048284">
    <property type="entry name" value="EryCIII-like_N"/>
</dbReference>